<feature type="region of interest" description="Disordered" evidence="1">
    <location>
        <begin position="54"/>
        <end position="74"/>
    </location>
</feature>
<dbReference type="AlphaFoldDB" id="A0AAV2WIH4"/>
<reference evidence="2" key="2">
    <citation type="submission" date="2015-09" db="EMBL/GenBank/DDBJ databases">
        <title>Draft genome sequence of Mycobacterium neoaurum DSM 44074.</title>
        <authorList>
            <person name="Croce O."/>
            <person name="Robert C."/>
            <person name="Raoult D."/>
            <person name="Drancourt M."/>
        </authorList>
    </citation>
    <scope>NUCLEOTIDE SEQUENCE</scope>
    <source>
        <strain evidence="2">DSM 44074</strain>
    </source>
</reference>
<protein>
    <submittedName>
        <fullName evidence="2">Uncharacterized protein</fullName>
    </submittedName>
</protein>
<reference evidence="2" key="1">
    <citation type="submission" date="2014-05" db="EMBL/GenBank/DDBJ databases">
        <authorList>
            <person name="Urmite Genomes"/>
        </authorList>
    </citation>
    <scope>NUCLEOTIDE SEQUENCE</scope>
    <source>
        <strain evidence="2">DSM 44074</strain>
    </source>
</reference>
<evidence type="ECO:0000313" key="3">
    <source>
        <dbReference type="Proteomes" id="UP000028864"/>
    </source>
</evidence>
<gene>
    <name evidence="2" type="ORF">BN1047_01847</name>
</gene>
<evidence type="ECO:0000313" key="2">
    <source>
        <dbReference type="EMBL" id="CDQ43975.1"/>
    </source>
</evidence>
<dbReference type="Proteomes" id="UP000028864">
    <property type="component" value="Unassembled WGS sequence"/>
</dbReference>
<sequence length="138" mass="14951">MSRSLSPVEDTAAFKLDALPDVSFTVTRSIDPEGGFRSEGFLKFTARREIPAILSESGGSGPVGNGQSDTPRIRGGKVPFVFRSLPGYTFCALRSDETMLENLGGMTVQRSPGWIRITYYGPGDDEEHEWGGFAGPET</sequence>
<name>A0AAV2WIH4_MYCNE</name>
<dbReference type="EMBL" id="LK021338">
    <property type="protein sequence ID" value="CDQ43975.1"/>
    <property type="molecule type" value="Genomic_DNA"/>
</dbReference>
<accession>A0AAV2WIH4</accession>
<proteinExistence type="predicted"/>
<evidence type="ECO:0000256" key="1">
    <source>
        <dbReference type="SAM" id="MobiDB-lite"/>
    </source>
</evidence>
<organism evidence="2 3">
    <name type="scientific">Mycolicibacterium neoaurum</name>
    <name type="common">Mycobacterium neoaurum</name>
    <dbReference type="NCBI Taxonomy" id="1795"/>
    <lineage>
        <taxon>Bacteria</taxon>
        <taxon>Bacillati</taxon>
        <taxon>Actinomycetota</taxon>
        <taxon>Actinomycetes</taxon>
        <taxon>Mycobacteriales</taxon>
        <taxon>Mycobacteriaceae</taxon>
        <taxon>Mycolicibacterium</taxon>
    </lineage>
</organism>